<dbReference type="InterPro" id="IPR050336">
    <property type="entry name" value="Chromosome_partition/occlusion"/>
</dbReference>
<dbReference type="PANTHER" id="PTHR33375">
    <property type="entry name" value="CHROMOSOME-PARTITIONING PROTEIN PARB-RELATED"/>
    <property type="match status" value="1"/>
</dbReference>
<evidence type="ECO:0000259" key="2">
    <source>
        <dbReference type="SMART" id="SM00470"/>
    </source>
</evidence>
<dbReference type="InterPro" id="IPR036086">
    <property type="entry name" value="ParB/Sulfiredoxin_sf"/>
</dbReference>
<dbReference type="KEGG" id="fiy:BN1229_v1_0703"/>
<dbReference type="Pfam" id="PF02195">
    <property type="entry name" value="ParB_N"/>
    <property type="match status" value="1"/>
</dbReference>
<gene>
    <name evidence="3" type="ORF">YBN1229_v1_0703</name>
</gene>
<dbReference type="GO" id="GO:0005694">
    <property type="term" value="C:chromosome"/>
    <property type="evidence" value="ECO:0007669"/>
    <property type="project" value="TreeGrafter"/>
</dbReference>
<dbReference type="Gene3D" id="1.10.10.2830">
    <property type="match status" value="1"/>
</dbReference>
<name>A0A0D6JB51_9HYPH</name>
<dbReference type="KEGG" id="fil:BN1229_v1_0700"/>
<dbReference type="SUPFAM" id="SSF109709">
    <property type="entry name" value="KorB DNA-binding domain-like"/>
    <property type="match status" value="1"/>
</dbReference>
<accession>A0A0D6JB51</accession>
<dbReference type="SMART" id="SM00470">
    <property type="entry name" value="ParB"/>
    <property type="match status" value="1"/>
</dbReference>
<feature type="compositionally biased region" description="Basic and acidic residues" evidence="1">
    <location>
        <begin position="336"/>
        <end position="353"/>
    </location>
</feature>
<evidence type="ECO:0000313" key="3">
    <source>
        <dbReference type="EMBL" id="CPR16209.1"/>
    </source>
</evidence>
<feature type="domain" description="ParB-like N-terminal" evidence="2">
    <location>
        <begin position="28"/>
        <end position="124"/>
    </location>
</feature>
<dbReference type="SUPFAM" id="SSF110849">
    <property type="entry name" value="ParB/Sulfiredoxin"/>
    <property type="match status" value="1"/>
</dbReference>
<protein>
    <submittedName>
        <fullName evidence="3">Partitioning protein</fullName>
    </submittedName>
</protein>
<dbReference type="Proteomes" id="UP000033187">
    <property type="component" value="Chromosome 1"/>
</dbReference>
<evidence type="ECO:0000313" key="4">
    <source>
        <dbReference type="Proteomes" id="UP000033187"/>
    </source>
</evidence>
<dbReference type="CDD" id="cd16406">
    <property type="entry name" value="ParB_N_like"/>
    <property type="match status" value="1"/>
</dbReference>
<feature type="region of interest" description="Disordered" evidence="1">
    <location>
        <begin position="336"/>
        <end position="360"/>
    </location>
</feature>
<reference evidence="4" key="1">
    <citation type="submission" date="2015-02" db="EMBL/GenBank/DDBJ databases">
        <authorList>
            <person name="Chooi Y.-H."/>
        </authorList>
    </citation>
    <scope>NUCLEOTIDE SEQUENCE [LARGE SCALE GENOMIC DNA]</scope>
    <source>
        <strain evidence="4">strain Y</strain>
    </source>
</reference>
<sequence length="599" mass="65956">MMTIQAATQTTVTATALPAPRPFRRDIRDVPLASLVLTKLNVRKHKDKDIESLAATIASTGLLQPIGVRAQPDGTHEVCFGERRTLAIRKLHKDGHPGTEMVPAVILEPGDDALAVEASFIENVERLPMNEMDQYEAFAKAFDLRKNTAEVAAVFGCTEQLVKRRLAIGNLIPEIRALYRNEDISLEELQILTMATKARQKAYLKAHKDGDAPYPHMLREWLFGGQAIKTKVAIFDLADYKAPIANDLFGDNAYFTNADQFWKLQNAAIAKLKDAHEASGWSEVHLLEPGQPFYCYNHVSLSKSKGGHVFISVRSNGEVEVHKGLISHAEMKKLERKADKETATGDVDAEHQADTASRPELSEPLGNYIDLVRHSAVRAELAKTPSLALRLAVAQLIAGSQHWSISAEDRRPANDAIAKAVKDLPADKAFKEIRAKAKALLPNLKHDASYMADKDAIRSPSHGARVTTILTHLQTLSDNDVLAILAALTAETLALSTTVVDVLGQTMGVDIAKTWQPDDAFFDLNRDREVINAMLSEVIGKEAAASYLTGTGKSKKEIIRKALTGDGRKKVDEWLPRWMAFPGKAYTKRPLTKRPKPTA</sequence>
<proteinExistence type="predicted"/>
<dbReference type="RefSeq" id="WP_052744689.1">
    <property type="nucleotide sequence ID" value="NZ_LN829118.1"/>
</dbReference>
<dbReference type="AlphaFoldDB" id="A0A0D6JB51"/>
<dbReference type="EMBL" id="LN829119">
    <property type="protein sequence ID" value="CPR16209.1"/>
    <property type="molecule type" value="Genomic_DNA"/>
</dbReference>
<organism evidence="3 4">
    <name type="scientific">Candidatus Filomicrobium marinum</name>
    <dbReference type="NCBI Taxonomy" id="1608628"/>
    <lineage>
        <taxon>Bacteria</taxon>
        <taxon>Pseudomonadati</taxon>
        <taxon>Pseudomonadota</taxon>
        <taxon>Alphaproteobacteria</taxon>
        <taxon>Hyphomicrobiales</taxon>
        <taxon>Hyphomicrobiaceae</taxon>
        <taxon>Filomicrobium</taxon>
    </lineage>
</organism>
<dbReference type="OrthoDB" id="9813122at2"/>
<dbReference type="PANTHER" id="PTHR33375:SF7">
    <property type="entry name" value="CHROMOSOME 2-PARTITIONING PROTEIN PARB-RELATED"/>
    <property type="match status" value="1"/>
</dbReference>
<dbReference type="InterPro" id="IPR003115">
    <property type="entry name" value="ParB_N"/>
</dbReference>
<dbReference type="GO" id="GO:0007059">
    <property type="term" value="P:chromosome segregation"/>
    <property type="evidence" value="ECO:0007669"/>
    <property type="project" value="TreeGrafter"/>
</dbReference>
<keyword evidence="4" id="KW-1185">Reference proteome</keyword>
<evidence type="ECO:0000256" key="1">
    <source>
        <dbReference type="SAM" id="MobiDB-lite"/>
    </source>
</evidence>
<dbReference type="Gene3D" id="3.90.1530.30">
    <property type="match status" value="1"/>
</dbReference>